<dbReference type="SUPFAM" id="SSF50729">
    <property type="entry name" value="PH domain-like"/>
    <property type="match status" value="1"/>
</dbReference>
<dbReference type="EMBL" id="JBEDNZ010000021">
    <property type="protein sequence ID" value="KAL0818736.1"/>
    <property type="molecule type" value="Genomic_DNA"/>
</dbReference>
<evidence type="ECO:0000313" key="8">
    <source>
        <dbReference type="Proteomes" id="UP001549921"/>
    </source>
</evidence>
<feature type="region of interest" description="Disordered" evidence="2">
    <location>
        <begin position="1223"/>
        <end position="1296"/>
    </location>
</feature>
<feature type="compositionally biased region" description="Basic and acidic residues" evidence="2">
    <location>
        <begin position="1239"/>
        <end position="1252"/>
    </location>
</feature>
<dbReference type="Pfam" id="PF00595">
    <property type="entry name" value="PDZ"/>
    <property type="match status" value="1"/>
</dbReference>
<feature type="compositionally biased region" description="Polar residues" evidence="2">
    <location>
        <begin position="379"/>
        <end position="400"/>
    </location>
</feature>
<dbReference type="SMART" id="SM00315">
    <property type="entry name" value="RGS"/>
    <property type="match status" value="1"/>
</dbReference>
<feature type="compositionally biased region" description="Basic residues" evidence="2">
    <location>
        <begin position="116"/>
        <end position="130"/>
    </location>
</feature>
<dbReference type="SMART" id="SM00462">
    <property type="entry name" value="PTB"/>
    <property type="match status" value="1"/>
</dbReference>
<dbReference type="FunFam" id="1.10.167.10:FF:000001">
    <property type="entry name" value="Putative regulator of g-protein signaling 12"/>
    <property type="match status" value="1"/>
</dbReference>
<dbReference type="InterPro" id="IPR046995">
    <property type="entry name" value="RGS10/12/14-like"/>
</dbReference>
<dbReference type="InterPro" id="IPR024066">
    <property type="entry name" value="RGS_subdom1/3"/>
</dbReference>
<gene>
    <name evidence="7" type="ORF">ABMA28_008067</name>
</gene>
<dbReference type="PROSITE" id="PS50132">
    <property type="entry name" value="RGS"/>
    <property type="match status" value="1"/>
</dbReference>
<feature type="domain" description="PID" evidence="3">
    <location>
        <begin position="171"/>
        <end position="269"/>
    </location>
</feature>
<dbReference type="InterPro" id="IPR001478">
    <property type="entry name" value="PDZ"/>
</dbReference>
<feature type="region of interest" description="Disordered" evidence="2">
    <location>
        <begin position="1154"/>
        <end position="1181"/>
    </location>
</feature>
<dbReference type="SUPFAM" id="SSF48097">
    <property type="entry name" value="Regulator of G-protein signaling, RGS"/>
    <property type="match status" value="1"/>
</dbReference>
<feature type="compositionally biased region" description="Pro residues" evidence="2">
    <location>
        <begin position="1278"/>
        <end position="1296"/>
    </location>
</feature>
<dbReference type="Gene3D" id="2.30.42.10">
    <property type="match status" value="1"/>
</dbReference>
<feature type="domain" description="RGS" evidence="5">
    <location>
        <begin position="772"/>
        <end position="890"/>
    </location>
</feature>
<dbReference type="GO" id="GO:0048699">
    <property type="term" value="P:generation of neurons"/>
    <property type="evidence" value="ECO:0007669"/>
    <property type="project" value="UniProtKB-ARBA"/>
</dbReference>
<feature type="region of interest" description="Disordered" evidence="2">
    <location>
        <begin position="372"/>
        <end position="400"/>
    </location>
</feature>
<comment type="caution">
    <text evidence="7">The sequence shown here is derived from an EMBL/GenBank/DDBJ whole genome shotgun (WGS) entry which is preliminary data.</text>
</comment>
<dbReference type="Pfam" id="PF02196">
    <property type="entry name" value="RBD"/>
    <property type="match status" value="1"/>
</dbReference>
<dbReference type="InterPro" id="IPR029071">
    <property type="entry name" value="Ubiquitin-like_domsf"/>
</dbReference>
<feature type="compositionally biased region" description="Low complexity" evidence="2">
    <location>
        <begin position="558"/>
        <end position="580"/>
    </location>
</feature>
<proteinExistence type="predicted"/>
<dbReference type="InterPro" id="IPR036305">
    <property type="entry name" value="RGS_sf"/>
</dbReference>
<evidence type="ECO:0008006" key="9">
    <source>
        <dbReference type="Google" id="ProtNLM"/>
    </source>
</evidence>
<feature type="compositionally biased region" description="Basic and acidic residues" evidence="2">
    <location>
        <begin position="646"/>
        <end position="679"/>
    </location>
</feature>
<protein>
    <recommendedName>
        <fullName evidence="9">Regulator of G-protein signaling loco</fullName>
    </recommendedName>
</protein>
<evidence type="ECO:0000259" key="6">
    <source>
        <dbReference type="PROSITE" id="PS50898"/>
    </source>
</evidence>
<feature type="region of interest" description="Disordered" evidence="2">
    <location>
        <begin position="903"/>
        <end position="966"/>
    </location>
</feature>
<evidence type="ECO:0000256" key="2">
    <source>
        <dbReference type="SAM" id="MobiDB-lite"/>
    </source>
</evidence>
<sequence>MMVPQQQRRRRRRAVLARTAERRLVVARGAGGFGFTIAGQRPCVVSAVAAGGPAERAGLRAGDALLSVDGANVARAPHASVARLVAAAPGAISLSVAPREAPPTDTEDTEPDERARTRRRHPPPRRRPQMMHHPACHAAPSTSGVNEILQNLSRAQLTPNHVARLECRAVVGYLGTIETPQAASNAAPGNVRTAVRKLRQERRPAAPVLLSVLPNALFLRRPTGQVLAQYQRERIVFAGCGSEADRRYFGLVTSAESTEAEASHSCHVFAVDPRMAEHEAHVTRAREFQIACTRDPVAERCLEFPPSAEYVVGVIRGMYSLPADESASPSLQQISKLAVKGDSPSVGNFSRCNRAAFRVPRDRRPCRREDARMEGQDFVANSPQPSNHSEVTTTSSNSDSGIGFHNDCRNIADRILVVDFAQRPVPDGFLRPRRPIGMVGCGFDADGSFLSNATPVVDGFGGQGRPLNLDDVILNATDPQTVRPRVDDDGYNYNGAYAAGGRANGAVYDRVYSESEGHYEFIPAQLDIDRVSEAFNSVEIYEERPRVSQWRSVESVSEAAGAATETTGSKPSDSVSVYSSRSHEEARPRRRHLQASLDDMLVIGLRDPPAKRDDDNFVHPSTIKCKVRKSIKPLNLLSKTRNILSGRDRSRDSRDRSRDSRDRSRDSRESRDKSRDAKDARRRALSASASEVCSGTVPSDDGLAAAASEPDLRDTQSEQSSPFRRWTTGSGAGSSYRHHDHRNMYNKQMSEGSAPVGSSSGGGGGVARWSLGLEQLLADPAGAAAFAHFLSKEFAAENIRFWWSCEQYSTTEDAAKRAAMAHEIWQRHLAEKASEPVNVDAAARRATALRLYQQPAPQDLFQQAQKQIFNVMKFDSYPRFLRSSVHAECARADLCGLPSPYAPPDIYDQGSPNKQSQLKKSASNASERRRSGGASLLPWKRVPSRDRAQPPAPSPPSPPPQLTDVVKSSQSAGQCSLCRVVLPDGATSVVGVESSTTVRRLVDRLLQRRNLVCATYDVLLKDAEKGESATIDLSSPSTIIGGREVLVERRAVVRVEIAGRSVAVRCRAARRLRHVLRPVLARYAPQQAGTTAIQRLVLRDGCHVHPDTLMQELDGARLQIVDVSESGEYRAPTTNAAVEGRDDDADSLSDLALRPEDSKEFDAQSASSSRTTNGLSGPGLATSLNAGLPTLPTIPPGLAGLPTGLTGLPTGLTGLPAAVNGPGGRVRAALRSGPPLHHHPPDFLENLRETQRQRLQGKEPSNPTPAAPTPSTTAPAAPRAPPPLPPKPPQRAPTVV</sequence>
<dbReference type="InterPro" id="IPR003116">
    <property type="entry name" value="RBD_dom"/>
</dbReference>
<organism evidence="7 8">
    <name type="scientific">Loxostege sticticalis</name>
    <name type="common">Beet webworm moth</name>
    <dbReference type="NCBI Taxonomy" id="481309"/>
    <lineage>
        <taxon>Eukaryota</taxon>
        <taxon>Metazoa</taxon>
        <taxon>Ecdysozoa</taxon>
        <taxon>Arthropoda</taxon>
        <taxon>Hexapoda</taxon>
        <taxon>Insecta</taxon>
        <taxon>Pterygota</taxon>
        <taxon>Neoptera</taxon>
        <taxon>Endopterygota</taxon>
        <taxon>Lepidoptera</taxon>
        <taxon>Glossata</taxon>
        <taxon>Ditrysia</taxon>
        <taxon>Pyraloidea</taxon>
        <taxon>Crambidae</taxon>
        <taxon>Pyraustinae</taxon>
        <taxon>Loxostege</taxon>
    </lineage>
</organism>
<keyword evidence="1" id="KW-0343">GTPase activation</keyword>
<dbReference type="PANTHER" id="PTHR45945:SF3">
    <property type="entry name" value="REGULATOR OF G-PROTEIN SIGNALING LOCO"/>
    <property type="match status" value="1"/>
</dbReference>
<dbReference type="InterPro" id="IPR044926">
    <property type="entry name" value="RGS_subdomain_2"/>
</dbReference>
<dbReference type="Gene3D" id="3.10.20.90">
    <property type="entry name" value="Phosphatidylinositol 3-kinase Catalytic Subunit, Chain A, domain 1"/>
    <property type="match status" value="1"/>
</dbReference>
<dbReference type="SMART" id="SM00228">
    <property type="entry name" value="PDZ"/>
    <property type="match status" value="1"/>
</dbReference>
<dbReference type="SMART" id="SM00455">
    <property type="entry name" value="RBD"/>
    <property type="match status" value="1"/>
</dbReference>
<dbReference type="InterPro" id="IPR006020">
    <property type="entry name" value="PTB/PI_dom"/>
</dbReference>
<feature type="region of interest" description="Disordered" evidence="2">
    <location>
        <begin position="95"/>
        <end position="141"/>
    </location>
</feature>
<dbReference type="PANTHER" id="PTHR45945">
    <property type="entry name" value="REGULATOR OF G-PROTEIN SIGNALING LOCO"/>
    <property type="match status" value="1"/>
</dbReference>
<feature type="region of interest" description="Disordered" evidence="2">
    <location>
        <begin position="1129"/>
        <end position="1148"/>
    </location>
</feature>
<dbReference type="SUPFAM" id="SSF54236">
    <property type="entry name" value="Ubiquitin-like"/>
    <property type="match status" value="2"/>
</dbReference>
<evidence type="ECO:0000313" key="7">
    <source>
        <dbReference type="EMBL" id="KAL0818736.1"/>
    </source>
</evidence>
<dbReference type="GO" id="GO:0005096">
    <property type="term" value="F:GTPase activator activity"/>
    <property type="evidence" value="ECO:0007669"/>
    <property type="project" value="UniProtKB-KW"/>
</dbReference>
<feature type="compositionally biased region" description="Pro residues" evidence="2">
    <location>
        <begin position="950"/>
        <end position="961"/>
    </location>
</feature>
<dbReference type="InterPro" id="IPR036034">
    <property type="entry name" value="PDZ_sf"/>
</dbReference>
<dbReference type="Gene3D" id="1.10.196.10">
    <property type="match status" value="1"/>
</dbReference>
<dbReference type="PRINTS" id="PR01301">
    <property type="entry name" value="RGSPROTEIN"/>
</dbReference>
<reference evidence="7 8" key="1">
    <citation type="submission" date="2024-06" db="EMBL/GenBank/DDBJ databases">
        <title>A chromosome-level genome assembly of beet webworm, Loxostege sticticalis.</title>
        <authorList>
            <person name="Zhang Y."/>
        </authorList>
    </citation>
    <scope>NUCLEOTIDE SEQUENCE [LARGE SCALE GENOMIC DNA]</scope>
    <source>
        <strain evidence="7">AQ028</strain>
        <tissue evidence="7">Male pupae</tissue>
    </source>
</reference>
<feature type="compositionally biased region" description="Polar residues" evidence="2">
    <location>
        <begin position="1164"/>
        <end position="1175"/>
    </location>
</feature>
<evidence type="ECO:0000259" key="5">
    <source>
        <dbReference type="PROSITE" id="PS50132"/>
    </source>
</evidence>
<dbReference type="Gene3D" id="1.10.167.10">
    <property type="entry name" value="Regulator of G-protein Signalling 4, domain 2"/>
    <property type="match status" value="1"/>
</dbReference>
<evidence type="ECO:0000259" key="4">
    <source>
        <dbReference type="PROSITE" id="PS50106"/>
    </source>
</evidence>
<feature type="compositionally biased region" description="Polar residues" evidence="2">
    <location>
        <begin position="910"/>
        <end position="925"/>
    </location>
</feature>
<dbReference type="Gene3D" id="2.30.29.30">
    <property type="entry name" value="Pleckstrin-homology domain (PH domain)/Phosphotyrosine-binding domain (PTB)"/>
    <property type="match status" value="1"/>
</dbReference>
<dbReference type="Pfam" id="PF00615">
    <property type="entry name" value="RGS"/>
    <property type="match status" value="1"/>
</dbReference>
<feature type="region of interest" description="Disordered" evidence="2">
    <location>
        <begin position="638"/>
        <end position="739"/>
    </location>
</feature>
<evidence type="ECO:0000259" key="3">
    <source>
        <dbReference type="PROSITE" id="PS01179"/>
    </source>
</evidence>
<dbReference type="PROSITE" id="PS50898">
    <property type="entry name" value="RBD"/>
    <property type="match status" value="1"/>
</dbReference>
<dbReference type="PROSITE" id="PS50106">
    <property type="entry name" value="PDZ"/>
    <property type="match status" value="1"/>
</dbReference>
<feature type="domain" description="RBD" evidence="6">
    <location>
        <begin position="976"/>
        <end position="1050"/>
    </location>
</feature>
<dbReference type="GO" id="GO:0071944">
    <property type="term" value="C:cell periphery"/>
    <property type="evidence" value="ECO:0007669"/>
    <property type="project" value="UniProtKB-ARBA"/>
</dbReference>
<name>A0ABD0SGT2_LOXSC</name>
<dbReference type="Proteomes" id="UP001549921">
    <property type="component" value="Unassembled WGS sequence"/>
</dbReference>
<evidence type="ECO:0000256" key="1">
    <source>
        <dbReference type="ARBA" id="ARBA00022468"/>
    </source>
</evidence>
<dbReference type="PROSITE" id="PS01179">
    <property type="entry name" value="PID"/>
    <property type="match status" value="1"/>
</dbReference>
<accession>A0ABD0SGT2</accession>
<dbReference type="SUPFAM" id="SSF50156">
    <property type="entry name" value="PDZ domain-like"/>
    <property type="match status" value="1"/>
</dbReference>
<feature type="domain" description="PDZ" evidence="4">
    <location>
        <begin position="23"/>
        <end position="100"/>
    </location>
</feature>
<feature type="region of interest" description="Disordered" evidence="2">
    <location>
        <begin position="558"/>
        <end position="593"/>
    </location>
</feature>
<dbReference type="InterPro" id="IPR011993">
    <property type="entry name" value="PH-like_dom_sf"/>
</dbReference>
<dbReference type="InterPro" id="IPR016137">
    <property type="entry name" value="RGS"/>
</dbReference>